<name>A0A839ITZ6_9GAMM</name>
<dbReference type="Pfam" id="PF00990">
    <property type="entry name" value="GGDEF"/>
    <property type="match status" value="1"/>
</dbReference>
<evidence type="ECO:0000259" key="6">
    <source>
        <dbReference type="PROSITE" id="PS50110"/>
    </source>
</evidence>
<evidence type="ECO:0000256" key="5">
    <source>
        <dbReference type="PROSITE-ProRule" id="PRU00169"/>
    </source>
</evidence>
<dbReference type="Gene3D" id="3.30.450.20">
    <property type="entry name" value="PAS domain"/>
    <property type="match status" value="2"/>
</dbReference>
<dbReference type="EC" id="3.1.4.52" evidence="2"/>
<dbReference type="Gene3D" id="3.30.70.270">
    <property type="match status" value="1"/>
</dbReference>
<feature type="domain" description="Response regulatory" evidence="6">
    <location>
        <begin position="8"/>
        <end position="124"/>
    </location>
</feature>
<dbReference type="InterPro" id="IPR029787">
    <property type="entry name" value="Nucleotide_cyclase"/>
</dbReference>
<evidence type="ECO:0000256" key="2">
    <source>
        <dbReference type="ARBA" id="ARBA00012282"/>
    </source>
</evidence>
<evidence type="ECO:0000313" key="11">
    <source>
        <dbReference type="Proteomes" id="UP000565262"/>
    </source>
</evidence>
<reference evidence="10 11" key="1">
    <citation type="submission" date="2020-08" db="EMBL/GenBank/DDBJ databases">
        <title>Oceanospirillum sp. nov. isolated from marine sediment.</title>
        <authorList>
            <person name="Ji X."/>
        </authorList>
    </citation>
    <scope>NUCLEOTIDE SEQUENCE [LARGE SCALE GENOMIC DNA]</scope>
    <source>
        <strain evidence="10 11">D5</strain>
    </source>
</reference>
<gene>
    <name evidence="10" type="ORF">H4O21_19585</name>
</gene>
<feature type="domain" description="PAS" evidence="7">
    <location>
        <begin position="253"/>
        <end position="299"/>
    </location>
</feature>
<feature type="modified residue" description="4-aspartylphosphate" evidence="5">
    <location>
        <position position="57"/>
    </location>
</feature>
<dbReference type="PROSITE" id="PS50887">
    <property type="entry name" value="GGDEF"/>
    <property type="match status" value="1"/>
</dbReference>
<dbReference type="SUPFAM" id="SSF55785">
    <property type="entry name" value="PYP-like sensor domain (PAS domain)"/>
    <property type="match status" value="2"/>
</dbReference>
<evidence type="ECO:0000256" key="1">
    <source>
        <dbReference type="ARBA" id="ARBA00001946"/>
    </source>
</evidence>
<dbReference type="GO" id="GO:0000160">
    <property type="term" value="P:phosphorelay signal transduction system"/>
    <property type="evidence" value="ECO:0007669"/>
    <property type="project" value="InterPro"/>
</dbReference>
<dbReference type="SMART" id="SM00448">
    <property type="entry name" value="REC"/>
    <property type="match status" value="1"/>
</dbReference>
<dbReference type="InterPro" id="IPR000160">
    <property type="entry name" value="GGDEF_dom"/>
</dbReference>
<dbReference type="Gene3D" id="3.40.50.2300">
    <property type="match status" value="1"/>
</dbReference>
<dbReference type="NCBIfam" id="TIGR00254">
    <property type="entry name" value="GGDEF"/>
    <property type="match status" value="1"/>
</dbReference>
<dbReference type="PANTHER" id="PTHR44757">
    <property type="entry name" value="DIGUANYLATE CYCLASE DGCP"/>
    <property type="match status" value="1"/>
</dbReference>
<dbReference type="InterPro" id="IPR001789">
    <property type="entry name" value="Sig_transdc_resp-reg_receiver"/>
</dbReference>
<sequence>MNNRDTNRVLIVDDDPLFLMMLEQFLVNQGYAVFKADSGVQAVSIFKEYLPDAVLLDGDLPDISGVEVCQQIKQLPEGHHIPVIMVTAMNDESFIDQSFHSGSSDYITKPIHWAVLKNRLSYLLQVKETTSALQISEARKSAILNSTADGIITVSPLGKVIDINPSARQIFDLPEDDTDLLLHRYLPSFQELLAILPGSNNISRTKAIRFNRKNPEGELFPIEVSCSRIMHSSQELYSLTVRDISDRIAHEEAMKLASSVFNNTSEAIVITDDKNVIRSVNPAFCKITGFAEEEVIGESPALLSSGRHAKEFYDQMWKQLQTEGSWQGEIWNRRKSGELYPEWLSINTVRNSETNDVLRYIGLFSDITQRKKYEEDIWYQANYDALTDLPNRTLFSAKLKEAIVRQKQEGRPFALMFIDLDRFKEVNDTLGHSYGDLLLLEAARRLQKIAGPENLVARLGGDEFTALIDQKYTVQQLEKIAERIVSELRKPFVLNGQELSYISGSIGITFCPGDATDMETLLKHADMAMYRAKEAGRNTYRFYTEEMNSHALHRIRLEEELRYAIEHKEFILFYQPKLDLTSNDIHSVEALIRWQHRTKGLIPPIEFIPFAEETGLINEIGEQILDIACKQLQQWQQKSSPVEKIALNISSCQLDKPEQFFSGLEDRLNRYGLRRDQIKLEITEHLLMGKDDNVIAQLHHQRQSGLSVAIDDFGTGYSSLSYLQVFPLDELKIDQSFIRNLSENSKNKTLVQAIITMGHALNMSVIAEGVENQEQMDFLIDNGCDQAQGYLLSKPLPAEALDNWLADNFCRN</sequence>
<keyword evidence="3" id="KW-0973">c-di-GMP</keyword>
<dbReference type="GO" id="GO:0071111">
    <property type="term" value="F:cyclic-guanylate-specific phosphodiesterase activity"/>
    <property type="evidence" value="ECO:0007669"/>
    <property type="project" value="UniProtKB-EC"/>
</dbReference>
<dbReference type="CDD" id="cd01949">
    <property type="entry name" value="GGDEF"/>
    <property type="match status" value="1"/>
</dbReference>
<evidence type="ECO:0000259" key="9">
    <source>
        <dbReference type="PROSITE" id="PS50887"/>
    </source>
</evidence>
<dbReference type="InterPro" id="IPR035919">
    <property type="entry name" value="EAL_sf"/>
</dbReference>
<dbReference type="SMART" id="SM00086">
    <property type="entry name" value="PAC"/>
    <property type="match status" value="2"/>
</dbReference>
<dbReference type="InterPro" id="IPR043128">
    <property type="entry name" value="Rev_trsase/Diguanyl_cyclase"/>
</dbReference>
<dbReference type="FunFam" id="3.30.70.270:FF:000001">
    <property type="entry name" value="Diguanylate cyclase domain protein"/>
    <property type="match status" value="1"/>
</dbReference>
<keyword evidence="5" id="KW-0597">Phosphoprotein</keyword>
<dbReference type="InterPro" id="IPR052155">
    <property type="entry name" value="Biofilm_reg_signaling"/>
</dbReference>
<dbReference type="SUPFAM" id="SSF141868">
    <property type="entry name" value="EAL domain-like"/>
    <property type="match status" value="1"/>
</dbReference>
<dbReference type="NCBIfam" id="TIGR00229">
    <property type="entry name" value="sensory_box"/>
    <property type="match status" value="2"/>
</dbReference>
<evidence type="ECO:0000259" key="8">
    <source>
        <dbReference type="PROSITE" id="PS50883"/>
    </source>
</evidence>
<dbReference type="InterPro" id="IPR001610">
    <property type="entry name" value="PAC"/>
</dbReference>
<dbReference type="Pfam" id="PF00563">
    <property type="entry name" value="EAL"/>
    <property type="match status" value="1"/>
</dbReference>
<feature type="domain" description="PAS" evidence="7">
    <location>
        <begin position="136"/>
        <end position="177"/>
    </location>
</feature>
<feature type="domain" description="EAL" evidence="8">
    <location>
        <begin position="554"/>
        <end position="809"/>
    </location>
</feature>
<dbReference type="AlphaFoldDB" id="A0A839ITZ6"/>
<accession>A0A839ITZ6</accession>
<dbReference type="InterPro" id="IPR011006">
    <property type="entry name" value="CheY-like_superfamily"/>
</dbReference>
<evidence type="ECO:0000256" key="4">
    <source>
        <dbReference type="ARBA" id="ARBA00051114"/>
    </source>
</evidence>
<organism evidence="10 11">
    <name type="scientific">Oceanospirillum sediminis</name>
    <dbReference type="NCBI Taxonomy" id="2760088"/>
    <lineage>
        <taxon>Bacteria</taxon>
        <taxon>Pseudomonadati</taxon>
        <taxon>Pseudomonadota</taxon>
        <taxon>Gammaproteobacteria</taxon>
        <taxon>Oceanospirillales</taxon>
        <taxon>Oceanospirillaceae</taxon>
        <taxon>Oceanospirillum</taxon>
    </lineage>
</organism>
<dbReference type="CDD" id="cd01948">
    <property type="entry name" value="EAL"/>
    <property type="match status" value="1"/>
</dbReference>
<dbReference type="InterPro" id="IPR035965">
    <property type="entry name" value="PAS-like_dom_sf"/>
</dbReference>
<dbReference type="Pfam" id="PF13426">
    <property type="entry name" value="PAS_9"/>
    <property type="match status" value="2"/>
</dbReference>
<evidence type="ECO:0000259" key="7">
    <source>
        <dbReference type="PROSITE" id="PS50112"/>
    </source>
</evidence>
<keyword evidence="11" id="KW-1185">Reference proteome</keyword>
<dbReference type="EMBL" id="JACJFM010000036">
    <property type="protein sequence ID" value="MBB1488815.1"/>
    <property type="molecule type" value="Genomic_DNA"/>
</dbReference>
<dbReference type="PROSITE" id="PS50112">
    <property type="entry name" value="PAS"/>
    <property type="match status" value="2"/>
</dbReference>
<dbReference type="InterPro" id="IPR000014">
    <property type="entry name" value="PAS"/>
</dbReference>
<dbReference type="Proteomes" id="UP000565262">
    <property type="component" value="Unassembled WGS sequence"/>
</dbReference>
<dbReference type="PANTHER" id="PTHR44757:SF2">
    <property type="entry name" value="BIOFILM ARCHITECTURE MAINTENANCE PROTEIN MBAA"/>
    <property type="match status" value="1"/>
</dbReference>
<dbReference type="CDD" id="cd00130">
    <property type="entry name" value="PAS"/>
    <property type="match status" value="2"/>
</dbReference>
<dbReference type="FunFam" id="3.20.20.450:FF:000001">
    <property type="entry name" value="Cyclic di-GMP phosphodiesterase yahA"/>
    <property type="match status" value="1"/>
</dbReference>
<dbReference type="Gene3D" id="3.20.20.450">
    <property type="entry name" value="EAL domain"/>
    <property type="match status" value="1"/>
</dbReference>
<comment type="caution">
    <text evidence="10">The sequence shown here is derived from an EMBL/GenBank/DDBJ whole genome shotgun (WGS) entry which is preliminary data.</text>
</comment>
<proteinExistence type="predicted"/>
<dbReference type="Pfam" id="PF00072">
    <property type="entry name" value="Response_reg"/>
    <property type="match status" value="1"/>
</dbReference>
<dbReference type="PROSITE" id="PS50883">
    <property type="entry name" value="EAL"/>
    <property type="match status" value="1"/>
</dbReference>
<dbReference type="SUPFAM" id="SSF52172">
    <property type="entry name" value="CheY-like"/>
    <property type="match status" value="1"/>
</dbReference>
<dbReference type="RefSeq" id="WP_182810586.1">
    <property type="nucleotide sequence ID" value="NZ_JACJFM010000036.1"/>
</dbReference>
<evidence type="ECO:0000256" key="3">
    <source>
        <dbReference type="ARBA" id="ARBA00022636"/>
    </source>
</evidence>
<dbReference type="PROSITE" id="PS50110">
    <property type="entry name" value="RESPONSE_REGULATORY"/>
    <property type="match status" value="1"/>
</dbReference>
<comment type="cofactor">
    <cofactor evidence="1">
        <name>Mg(2+)</name>
        <dbReference type="ChEBI" id="CHEBI:18420"/>
    </cofactor>
</comment>
<dbReference type="SMART" id="SM00091">
    <property type="entry name" value="PAS"/>
    <property type="match status" value="2"/>
</dbReference>
<evidence type="ECO:0000313" key="10">
    <source>
        <dbReference type="EMBL" id="MBB1488815.1"/>
    </source>
</evidence>
<dbReference type="SMART" id="SM00052">
    <property type="entry name" value="EAL"/>
    <property type="match status" value="1"/>
</dbReference>
<dbReference type="InterPro" id="IPR001633">
    <property type="entry name" value="EAL_dom"/>
</dbReference>
<dbReference type="SMART" id="SM00267">
    <property type="entry name" value="GGDEF"/>
    <property type="match status" value="1"/>
</dbReference>
<dbReference type="SUPFAM" id="SSF55073">
    <property type="entry name" value="Nucleotide cyclase"/>
    <property type="match status" value="1"/>
</dbReference>
<protein>
    <recommendedName>
        <fullName evidence="2">cyclic-guanylate-specific phosphodiesterase</fullName>
        <ecNumber evidence="2">3.1.4.52</ecNumber>
    </recommendedName>
</protein>
<dbReference type="GO" id="GO:0071732">
    <property type="term" value="P:cellular response to nitric oxide"/>
    <property type="evidence" value="ECO:0007669"/>
    <property type="project" value="UniProtKB-ARBA"/>
</dbReference>
<feature type="domain" description="GGDEF" evidence="9">
    <location>
        <begin position="411"/>
        <end position="545"/>
    </location>
</feature>
<comment type="catalytic activity">
    <reaction evidence="4">
        <text>3',3'-c-di-GMP + H2O = 5'-phosphoguanylyl(3'-&gt;5')guanosine + H(+)</text>
        <dbReference type="Rhea" id="RHEA:24902"/>
        <dbReference type="ChEBI" id="CHEBI:15377"/>
        <dbReference type="ChEBI" id="CHEBI:15378"/>
        <dbReference type="ChEBI" id="CHEBI:58754"/>
        <dbReference type="ChEBI" id="CHEBI:58805"/>
        <dbReference type="EC" id="3.1.4.52"/>
    </reaction>
    <physiologicalReaction direction="left-to-right" evidence="4">
        <dbReference type="Rhea" id="RHEA:24903"/>
    </physiologicalReaction>
</comment>